<evidence type="ECO:0000313" key="2">
    <source>
        <dbReference type="EMBL" id="GGA59231.1"/>
    </source>
</evidence>
<evidence type="ECO:0000313" key="3">
    <source>
        <dbReference type="Proteomes" id="UP000596977"/>
    </source>
</evidence>
<dbReference type="Pfam" id="PF13788">
    <property type="entry name" value="DUF4180"/>
    <property type="match status" value="1"/>
</dbReference>
<dbReference type="RefSeq" id="WP_345842242.1">
    <property type="nucleotide sequence ID" value="NZ_BMKB01000005.1"/>
</dbReference>
<comment type="caution">
    <text evidence="2">The sequence shown here is derived from an EMBL/GenBank/DDBJ whole genome shotgun (WGS) entry which is preliminary data.</text>
</comment>
<reference evidence="2 3" key="1">
    <citation type="journal article" date="2014" name="Int. J. Syst. Evol. Microbiol.">
        <title>Complete genome sequence of Corynebacterium casei LMG S-19264T (=DSM 44701T), isolated from a smear-ripened cheese.</title>
        <authorList>
            <consortium name="US DOE Joint Genome Institute (JGI-PGF)"/>
            <person name="Walter F."/>
            <person name="Albersmeier A."/>
            <person name="Kalinowski J."/>
            <person name="Ruckert C."/>
        </authorList>
    </citation>
    <scope>NUCLEOTIDE SEQUENCE [LARGE SCALE GENOMIC DNA]</scope>
    <source>
        <strain evidence="2 3">CGMCC 1.15896</strain>
    </source>
</reference>
<protein>
    <recommendedName>
        <fullName evidence="1">DUF4180 domain-containing protein</fullName>
    </recommendedName>
</protein>
<gene>
    <name evidence="2" type="ORF">GCM10011499_31690</name>
</gene>
<proteinExistence type="predicted"/>
<keyword evidence="3" id="KW-1185">Reference proteome</keyword>
<dbReference type="Proteomes" id="UP000596977">
    <property type="component" value="Unassembled WGS sequence"/>
</dbReference>
<dbReference type="InterPro" id="IPR025438">
    <property type="entry name" value="DUF4180"/>
</dbReference>
<feature type="domain" description="DUF4180" evidence="1">
    <location>
        <begin position="2"/>
        <end position="45"/>
    </location>
</feature>
<dbReference type="AlphaFoldDB" id="A0A916W148"/>
<organism evidence="2 3">
    <name type="scientific">Pelagibacterium lentulum</name>
    <dbReference type="NCBI Taxonomy" id="2029865"/>
    <lineage>
        <taxon>Bacteria</taxon>
        <taxon>Pseudomonadati</taxon>
        <taxon>Pseudomonadota</taxon>
        <taxon>Alphaproteobacteria</taxon>
        <taxon>Hyphomicrobiales</taxon>
        <taxon>Devosiaceae</taxon>
        <taxon>Pelagibacterium</taxon>
    </lineage>
</organism>
<dbReference type="EMBL" id="BMKB01000005">
    <property type="protein sequence ID" value="GGA59231.1"/>
    <property type="molecule type" value="Genomic_DNA"/>
</dbReference>
<sequence>MQNYRMGLVMLGDISGQIARSKAFSEFVGEINRIGYHLFAADRSEHCPDNLNGCKLV</sequence>
<accession>A0A916W148</accession>
<evidence type="ECO:0000259" key="1">
    <source>
        <dbReference type="Pfam" id="PF13788"/>
    </source>
</evidence>
<name>A0A916W148_9HYPH</name>